<dbReference type="Gene3D" id="3.40.250.10">
    <property type="entry name" value="Rhodanese-like domain"/>
    <property type="match status" value="1"/>
</dbReference>
<protein>
    <recommendedName>
        <fullName evidence="1">Rhodanese domain-containing protein</fullName>
    </recommendedName>
</protein>
<dbReference type="PANTHER" id="PTHR10828">
    <property type="entry name" value="M-PHASE INDUCER PHOSPHATASE DUAL SPECIFICITY PHOSPHATASE CDC25"/>
    <property type="match status" value="1"/>
</dbReference>
<dbReference type="AlphaFoldDB" id="A0A1Q3AJN5"/>
<dbReference type="InterPro" id="IPR036873">
    <property type="entry name" value="Rhodanese-like_dom_sf"/>
</dbReference>
<dbReference type="InterPro" id="IPR001763">
    <property type="entry name" value="Rhodanese-like_dom"/>
</dbReference>
<dbReference type="SMART" id="SM00450">
    <property type="entry name" value="RHOD"/>
    <property type="match status" value="1"/>
</dbReference>
<dbReference type="SUPFAM" id="SSF52821">
    <property type="entry name" value="Rhodanese/Cell cycle control phosphatase"/>
    <property type="match status" value="1"/>
</dbReference>
<dbReference type="GO" id="GO:0004725">
    <property type="term" value="F:protein tyrosine phosphatase activity"/>
    <property type="evidence" value="ECO:0007669"/>
    <property type="project" value="TreeGrafter"/>
</dbReference>
<organism evidence="2 3">
    <name type="scientific">Zygosaccharomyces rouxii</name>
    <dbReference type="NCBI Taxonomy" id="4956"/>
    <lineage>
        <taxon>Eukaryota</taxon>
        <taxon>Fungi</taxon>
        <taxon>Dikarya</taxon>
        <taxon>Ascomycota</taxon>
        <taxon>Saccharomycotina</taxon>
        <taxon>Saccharomycetes</taxon>
        <taxon>Saccharomycetales</taxon>
        <taxon>Saccharomycetaceae</taxon>
        <taxon>Zygosaccharomyces</taxon>
    </lineage>
</organism>
<dbReference type="EMBL" id="BDGX01000052">
    <property type="protein sequence ID" value="GAV55855.1"/>
    <property type="molecule type" value="Genomic_DNA"/>
</dbReference>
<evidence type="ECO:0000259" key="1">
    <source>
        <dbReference type="PROSITE" id="PS50206"/>
    </source>
</evidence>
<proteinExistence type="predicted"/>
<dbReference type="GO" id="GO:0005634">
    <property type="term" value="C:nucleus"/>
    <property type="evidence" value="ECO:0007669"/>
    <property type="project" value="TreeGrafter"/>
</dbReference>
<reference evidence="2 3" key="1">
    <citation type="submission" date="2016-08" db="EMBL/GenBank/DDBJ databases">
        <title>Draft genome sequence of allopolyploid Zygosaccharomyces rouxii.</title>
        <authorList>
            <person name="Watanabe J."/>
            <person name="Uehara K."/>
            <person name="Mogi Y."/>
            <person name="Tsukioka Y."/>
        </authorList>
    </citation>
    <scope>NUCLEOTIDE SEQUENCE [LARGE SCALE GENOMIC DNA]</scope>
    <source>
        <strain evidence="2 3">NBRC 110957</strain>
    </source>
</reference>
<dbReference type="PANTHER" id="PTHR10828:SF38">
    <property type="entry name" value="ARSENICAL-RESISTANCE PROTEIN 2-RELATED"/>
    <property type="match status" value="1"/>
</dbReference>
<dbReference type="Proteomes" id="UP000187013">
    <property type="component" value="Unassembled WGS sequence"/>
</dbReference>
<comment type="caution">
    <text evidence="2">The sequence shown here is derived from an EMBL/GenBank/DDBJ whole genome shotgun (WGS) entry which is preliminary data.</text>
</comment>
<dbReference type="GO" id="GO:0005737">
    <property type="term" value="C:cytoplasm"/>
    <property type="evidence" value="ECO:0007669"/>
    <property type="project" value="TreeGrafter"/>
</dbReference>
<name>A0A1Q3AJN5_ZYGRO</name>
<evidence type="ECO:0000313" key="2">
    <source>
        <dbReference type="EMBL" id="GAV55855.1"/>
    </source>
</evidence>
<sequence>MKSRTVASIKYIDASQLFNWMKRGSSTPFQVIDVRGSDYIGGHIREGWNYPYKQLSGSLPELLTRLQEKRNSSSNNASINVVFHCAQSQQRGPSAAMKFLREIPDSDLDKFEVHVLRGGFNNWQDLYGNDSTVTEDYRPELWTW</sequence>
<gene>
    <name evidence="2" type="ORF">ZYGR_0AZ00260</name>
</gene>
<dbReference type="PROSITE" id="PS50206">
    <property type="entry name" value="RHODANESE_3"/>
    <property type="match status" value="1"/>
</dbReference>
<accession>A0A1Q3AJN5</accession>
<evidence type="ECO:0000313" key="3">
    <source>
        <dbReference type="Proteomes" id="UP000187013"/>
    </source>
</evidence>
<feature type="domain" description="Rhodanese" evidence="1">
    <location>
        <begin position="25"/>
        <end position="132"/>
    </location>
</feature>
<dbReference type="Pfam" id="PF00581">
    <property type="entry name" value="Rhodanese"/>
    <property type="match status" value="1"/>
</dbReference>
<dbReference type="OrthoDB" id="102559at2759"/>